<evidence type="ECO:0000256" key="16">
    <source>
        <dbReference type="ARBA" id="ARBA00022840"/>
    </source>
</evidence>
<dbReference type="RefSeq" id="WP_093424528.1">
    <property type="nucleotide sequence ID" value="NZ_FOXA01000018.1"/>
</dbReference>
<dbReference type="InterPro" id="IPR001610">
    <property type="entry name" value="PAC"/>
</dbReference>
<keyword evidence="4" id="KW-1003">Cell membrane</keyword>
<dbReference type="InterPro" id="IPR052162">
    <property type="entry name" value="Sensor_kinase/Photoreceptor"/>
</dbReference>
<keyword evidence="24" id="KW-1185">Reference proteome</keyword>
<evidence type="ECO:0000256" key="13">
    <source>
        <dbReference type="ARBA" id="ARBA00022737"/>
    </source>
</evidence>
<evidence type="ECO:0000256" key="9">
    <source>
        <dbReference type="ARBA" id="ARBA00022630"/>
    </source>
</evidence>
<evidence type="ECO:0000256" key="2">
    <source>
        <dbReference type="ARBA" id="ARBA00004429"/>
    </source>
</evidence>
<dbReference type="Gene3D" id="3.30.450.20">
    <property type="entry name" value="PAS domain"/>
    <property type="match status" value="5"/>
</dbReference>
<comment type="catalytic activity">
    <reaction evidence="1">
        <text>ATP + protein L-histidine = ADP + protein N-phospho-L-histidine.</text>
        <dbReference type="EC" id="2.7.13.3"/>
    </reaction>
</comment>
<keyword evidence="5" id="KW-0997">Cell inner membrane</keyword>
<dbReference type="CDD" id="cd00130">
    <property type="entry name" value="PAS"/>
    <property type="match status" value="4"/>
</dbReference>
<dbReference type="Pfam" id="PF08448">
    <property type="entry name" value="PAS_4"/>
    <property type="match status" value="2"/>
</dbReference>
<feature type="domain" description="PAS" evidence="21">
    <location>
        <begin position="513"/>
        <end position="587"/>
    </location>
</feature>
<keyword evidence="20" id="KW-0675">Receptor</keyword>
<dbReference type="Pfam" id="PF07536">
    <property type="entry name" value="HWE_HK"/>
    <property type="match status" value="1"/>
</dbReference>
<comment type="subcellular location">
    <subcellularLocation>
        <location evidence="2">Cell inner membrane</location>
        <topology evidence="2">Multi-pass membrane protein</topology>
    </subcellularLocation>
</comment>
<dbReference type="InterPro" id="IPR000014">
    <property type="entry name" value="PAS"/>
</dbReference>
<dbReference type="AlphaFoldDB" id="A0A1I5U8V0"/>
<dbReference type="InterPro" id="IPR000700">
    <property type="entry name" value="PAS-assoc_C"/>
</dbReference>
<dbReference type="PROSITE" id="PS50112">
    <property type="entry name" value="PAS"/>
    <property type="match status" value="2"/>
</dbReference>
<dbReference type="FunFam" id="3.30.450.20:FF:000155">
    <property type="entry name" value="Sensor histidine kinase TodS"/>
    <property type="match status" value="1"/>
</dbReference>
<evidence type="ECO:0000313" key="23">
    <source>
        <dbReference type="EMBL" id="SFP91377.1"/>
    </source>
</evidence>
<proteinExistence type="predicted"/>
<dbReference type="InterPro" id="IPR036890">
    <property type="entry name" value="HATPase_C_sf"/>
</dbReference>
<keyword evidence="10" id="KW-0288">FMN</keyword>
<keyword evidence="18" id="KW-0157">Chromophore</keyword>
<keyword evidence="11" id="KW-0808">Transferase</keyword>
<evidence type="ECO:0000259" key="22">
    <source>
        <dbReference type="PROSITE" id="PS50113"/>
    </source>
</evidence>
<evidence type="ECO:0000256" key="5">
    <source>
        <dbReference type="ARBA" id="ARBA00022519"/>
    </source>
</evidence>
<dbReference type="OrthoDB" id="341208at2"/>
<dbReference type="Gene3D" id="2.10.70.100">
    <property type="match status" value="3"/>
</dbReference>
<feature type="domain" description="PAC" evidence="22">
    <location>
        <begin position="460"/>
        <end position="512"/>
    </location>
</feature>
<dbReference type="PANTHER" id="PTHR43304">
    <property type="entry name" value="PHYTOCHROME-LIKE PROTEIN CPH1"/>
    <property type="match status" value="1"/>
</dbReference>
<keyword evidence="14" id="KW-0547">Nucleotide-binding</keyword>
<evidence type="ECO:0000256" key="18">
    <source>
        <dbReference type="ARBA" id="ARBA00022991"/>
    </source>
</evidence>
<dbReference type="SUPFAM" id="SSF55785">
    <property type="entry name" value="PYP-like sensor domain (PAS domain)"/>
    <property type="match status" value="5"/>
</dbReference>
<dbReference type="GO" id="GO:0005886">
    <property type="term" value="C:plasma membrane"/>
    <property type="evidence" value="ECO:0007669"/>
    <property type="project" value="UniProtKB-SubCell"/>
</dbReference>
<sequence length="835" mass="93504">MHWAEHDTEHLDRIGGCGTYEWRVAENRLTWSAGLVQLYGLDRAPTAEEGFTRLVHPDDRMRVEAETSCFLERGGSYEHEFRIVRPDGEVRHIHDRGAIERAADGTPLVLRGLNVDVTRERQAQASRHDARLNTAPGVGFYEFDIARGRSWWSGEMFRILDLDRAEAVDPDAVTRARVVKEDQARLRALQEAASRRLGPFEIEYRIRRRDGKIRWLRDRGETLGPLDPVTGLAWQVKGTVMDITEQRSDAPGTPAGSETFRQVIEAAPFGICVIDAEFRLIQVSAGAAPVFAGIEPLIGRDLGELLRIIWPEPFASEAIAQFRRTLETGEPYHASATRERRHDRDAVETYEWKLEQIHLPDGRPGVVCYFYDLTARATQEAELRENEERLELAYEAAGMGAWDLDLTTGGAIWTPQLYALLGLDPDRPASSELFFEHVHPDDRDQLRAAFERAIETGGIFEAGFRIRRADGALRHVAGRGRIVARQAGRPVRMIGVNFDITDRRRMERKVRDNERQLRLILDNAVAFIGVLDLDGTLREANATALKAGGLSRKEVIGKPFWETYWWSHDPEVAERLRGAVATAARGEAVRYDEVVRMRGESRMTIDVLLSPIFDDDGGVRQIVASGFDITEREKAMSHVQLLMREINHRSKNTIALIQAIARQIWRATPEDFFPRFESRLRALAAAHDLLVNDDWDGALLEDLVRAQLAHFGDLIGTRIHLSGPRVGVTADAAQALGMAFHELATNAGKYGALANEEGQIDIAWSVDGEAEEGGILTLSWTERGGPPVAAPERKGFGSIVLDAIVRSTLAGEVEIAYPPEGLRWRLTCSDKCLLS</sequence>
<feature type="domain" description="PAC" evidence="22">
    <location>
        <begin position="200"/>
        <end position="255"/>
    </location>
</feature>
<dbReference type="EMBL" id="FOXA01000018">
    <property type="protein sequence ID" value="SFP91377.1"/>
    <property type="molecule type" value="Genomic_DNA"/>
</dbReference>
<organism evidence="23 24">
    <name type="scientific">Tranquillimonas alkanivorans</name>
    <dbReference type="NCBI Taxonomy" id="441119"/>
    <lineage>
        <taxon>Bacteria</taxon>
        <taxon>Pseudomonadati</taxon>
        <taxon>Pseudomonadota</taxon>
        <taxon>Alphaproteobacteria</taxon>
        <taxon>Rhodobacterales</taxon>
        <taxon>Roseobacteraceae</taxon>
        <taxon>Tranquillimonas</taxon>
    </lineage>
</organism>
<evidence type="ECO:0000256" key="19">
    <source>
        <dbReference type="ARBA" id="ARBA00023136"/>
    </source>
</evidence>
<keyword evidence="9" id="KW-0285">Flavoprotein</keyword>
<dbReference type="GO" id="GO:0009881">
    <property type="term" value="F:photoreceptor activity"/>
    <property type="evidence" value="ECO:0007669"/>
    <property type="project" value="UniProtKB-KW"/>
</dbReference>
<evidence type="ECO:0000256" key="8">
    <source>
        <dbReference type="ARBA" id="ARBA00022606"/>
    </source>
</evidence>
<evidence type="ECO:0000256" key="17">
    <source>
        <dbReference type="ARBA" id="ARBA00022989"/>
    </source>
</evidence>
<dbReference type="STRING" id="441119.SAMN04488047_11827"/>
<evidence type="ECO:0000256" key="1">
    <source>
        <dbReference type="ARBA" id="ARBA00000085"/>
    </source>
</evidence>
<evidence type="ECO:0000259" key="21">
    <source>
        <dbReference type="PROSITE" id="PS50112"/>
    </source>
</evidence>
<dbReference type="NCBIfam" id="TIGR00229">
    <property type="entry name" value="sensory_box"/>
    <property type="match status" value="3"/>
</dbReference>
<keyword evidence="7" id="KW-0597">Phosphoprotein</keyword>
<gene>
    <name evidence="23" type="ORF">SAMN04488047_11827</name>
</gene>
<evidence type="ECO:0000256" key="10">
    <source>
        <dbReference type="ARBA" id="ARBA00022643"/>
    </source>
</evidence>
<protein>
    <recommendedName>
        <fullName evidence="3">histidine kinase</fullName>
        <ecNumber evidence="3">2.7.13.3</ecNumber>
    </recommendedName>
</protein>
<dbReference type="Gene3D" id="3.30.565.10">
    <property type="entry name" value="Histidine kinase-like ATPase, C-terminal domain"/>
    <property type="match status" value="1"/>
</dbReference>
<evidence type="ECO:0000256" key="14">
    <source>
        <dbReference type="ARBA" id="ARBA00022741"/>
    </source>
</evidence>
<evidence type="ECO:0000313" key="24">
    <source>
        <dbReference type="Proteomes" id="UP000199356"/>
    </source>
</evidence>
<keyword evidence="17" id="KW-1133">Transmembrane helix</keyword>
<evidence type="ECO:0000256" key="20">
    <source>
        <dbReference type="ARBA" id="ARBA00023170"/>
    </source>
</evidence>
<dbReference type="Proteomes" id="UP000199356">
    <property type="component" value="Unassembled WGS sequence"/>
</dbReference>
<dbReference type="InterPro" id="IPR013656">
    <property type="entry name" value="PAS_4"/>
</dbReference>
<keyword evidence="13" id="KW-0677">Repeat</keyword>
<dbReference type="Pfam" id="PF08447">
    <property type="entry name" value="PAS_3"/>
    <property type="match status" value="3"/>
</dbReference>
<evidence type="ECO:0000256" key="12">
    <source>
        <dbReference type="ARBA" id="ARBA00022692"/>
    </source>
</evidence>
<evidence type="ECO:0000256" key="4">
    <source>
        <dbReference type="ARBA" id="ARBA00022475"/>
    </source>
</evidence>
<keyword evidence="8" id="KW-0716">Sensory transduction</keyword>
<evidence type="ECO:0000256" key="6">
    <source>
        <dbReference type="ARBA" id="ARBA00022543"/>
    </source>
</evidence>
<dbReference type="InterPro" id="IPR035965">
    <property type="entry name" value="PAS-like_dom_sf"/>
</dbReference>
<keyword evidence="6" id="KW-0600">Photoreceptor protein</keyword>
<dbReference type="GO" id="GO:0005524">
    <property type="term" value="F:ATP binding"/>
    <property type="evidence" value="ECO:0007669"/>
    <property type="project" value="UniProtKB-KW"/>
</dbReference>
<dbReference type="SMART" id="SM00911">
    <property type="entry name" value="HWE_HK"/>
    <property type="match status" value="1"/>
</dbReference>
<dbReference type="InterPro" id="IPR011102">
    <property type="entry name" value="Sig_transdc_His_kinase_HWE"/>
</dbReference>
<dbReference type="PROSITE" id="PS50113">
    <property type="entry name" value="PAC"/>
    <property type="match status" value="4"/>
</dbReference>
<dbReference type="SMART" id="SM00086">
    <property type="entry name" value="PAC"/>
    <property type="match status" value="4"/>
</dbReference>
<feature type="domain" description="PAS" evidence="21">
    <location>
        <begin position="386"/>
        <end position="457"/>
    </location>
</feature>
<evidence type="ECO:0000256" key="7">
    <source>
        <dbReference type="ARBA" id="ARBA00022553"/>
    </source>
</evidence>
<dbReference type="FunFam" id="2.10.70.100:FF:000001">
    <property type="entry name" value="Sensory transduction histidine kinase"/>
    <property type="match status" value="1"/>
</dbReference>
<dbReference type="InterPro" id="IPR013655">
    <property type="entry name" value="PAS_fold_3"/>
</dbReference>
<evidence type="ECO:0000256" key="3">
    <source>
        <dbReference type="ARBA" id="ARBA00012438"/>
    </source>
</evidence>
<keyword evidence="12" id="KW-0812">Transmembrane</keyword>
<evidence type="ECO:0000256" key="15">
    <source>
        <dbReference type="ARBA" id="ARBA00022777"/>
    </source>
</evidence>
<dbReference type="SMART" id="SM00091">
    <property type="entry name" value="PAS"/>
    <property type="match status" value="3"/>
</dbReference>
<keyword evidence="15" id="KW-0418">Kinase</keyword>
<accession>A0A1I5U8V0</accession>
<reference evidence="23 24" key="1">
    <citation type="submission" date="2016-10" db="EMBL/GenBank/DDBJ databases">
        <authorList>
            <person name="de Groot N.N."/>
        </authorList>
    </citation>
    <scope>NUCLEOTIDE SEQUENCE [LARGE SCALE GENOMIC DNA]</scope>
    <source>
        <strain evidence="23 24">DSM 19547</strain>
    </source>
</reference>
<name>A0A1I5U8V0_9RHOB</name>
<feature type="domain" description="PAC" evidence="22">
    <location>
        <begin position="77"/>
        <end position="129"/>
    </location>
</feature>
<dbReference type="GO" id="GO:0004673">
    <property type="term" value="F:protein histidine kinase activity"/>
    <property type="evidence" value="ECO:0007669"/>
    <property type="project" value="UniProtKB-EC"/>
</dbReference>
<evidence type="ECO:0000256" key="11">
    <source>
        <dbReference type="ARBA" id="ARBA00022679"/>
    </source>
</evidence>
<dbReference type="EC" id="2.7.13.3" evidence="3"/>
<keyword evidence="19" id="KW-0472">Membrane</keyword>
<dbReference type="PANTHER" id="PTHR43304:SF1">
    <property type="entry name" value="PAC DOMAIN-CONTAINING PROTEIN"/>
    <property type="match status" value="1"/>
</dbReference>
<keyword evidence="16" id="KW-0067">ATP-binding</keyword>
<feature type="domain" description="PAC" evidence="22">
    <location>
        <begin position="589"/>
        <end position="641"/>
    </location>
</feature>